<evidence type="ECO:0000256" key="4">
    <source>
        <dbReference type="ARBA" id="ARBA00022723"/>
    </source>
</evidence>
<dbReference type="NCBIfam" id="TIGR00758">
    <property type="entry name" value="UDG_fam4"/>
    <property type="match status" value="1"/>
</dbReference>
<dbReference type="InterPro" id="IPR005122">
    <property type="entry name" value="Uracil-DNA_glycosylase-like"/>
</dbReference>
<dbReference type="Proteomes" id="UP000825701">
    <property type="component" value="Chromosome"/>
</dbReference>
<dbReference type="GO" id="GO:0006281">
    <property type="term" value="P:DNA repair"/>
    <property type="evidence" value="ECO:0007669"/>
    <property type="project" value="UniProtKB-KW"/>
</dbReference>
<evidence type="ECO:0000313" key="13">
    <source>
        <dbReference type="Proteomes" id="UP000825701"/>
    </source>
</evidence>
<evidence type="ECO:0000313" key="12">
    <source>
        <dbReference type="EMBL" id="QZN98681.1"/>
    </source>
</evidence>
<keyword evidence="13" id="KW-1185">Reference proteome</keyword>
<dbReference type="SMART" id="SM00987">
    <property type="entry name" value="UreE_C"/>
    <property type="match status" value="1"/>
</dbReference>
<keyword evidence="7" id="KW-0408">Iron</keyword>
<feature type="region of interest" description="Disordered" evidence="10">
    <location>
        <begin position="257"/>
        <end position="285"/>
    </location>
</feature>
<reference evidence="12" key="1">
    <citation type="submission" date="2021-08" db="EMBL/GenBank/DDBJ databases">
        <authorList>
            <person name="Zhang H."/>
            <person name="Xu M."/>
            <person name="Yu Z."/>
            <person name="Yang L."/>
            <person name="Cai Y."/>
        </authorList>
    </citation>
    <scope>NUCLEOTIDE SEQUENCE</scope>
    <source>
        <strain evidence="12">CHL1</strain>
    </source>
</reference>
<keyword evidence="6" id="KW-0378">Hydrolase</keyword>
<dbReference type="NCBIfam" id="TIGR03914">
    <property type="entry name" value="UDG_fam_dom"/>
    <property type="match status" value="1"/>
</dbReference>
<dbReference type="PANTHER" id="PTHR33693:SF9">
    <property type="entry name" value="TYPE-4 URACIL-DNA GLYCOSYLASE"/>
    <property type="match status" value="1"/>
</dbReference>
<dbReference type="SMART" id="SM00986">
    <property type="entry name" value="UDG"/>
    <property type="match status" value="1"/>
</dbReference>
<dbReference type="PANTHER" id="PTHR33693">
    <property type="entry name" value="TYPE-5 URACIL-DNA GLYCOSYLASE"/>
    <property type="match status" value="1"/>
</dbReference>
<dbReference type="RefSeq" id="WP_261405771.1">
    <property type="nucleotide sequence ID" value="NZ_CP081869.1"/>
</dbReference>
<evidence type="ECO:0000256" key="1">
    <source>
        <dbReference type="ARBA" id="ARBA00006521"/>
    </source>
</evidence>
<dbReference type="Pfam" id="PF03167">
    <property type="entry name" value="UDG"/>
    <property type="match status" value="1"/>
</dbReference>
<keyword evidence="9" id="KW-0234">DNA repair</keyword>
<keyword evidence="5" id="KW-0227">DNA damage</keyword>
<evidence type="ECO:0000256" key="5">
    <source>
        <dbReference type="ARBA" id="ARBA00022763"/>
    </source>
</evidence>
<dbReference type="Pfam" id="PF13566">
    <property type="entry name" value="DUF4130"/>
    <property type="match status" value="1"/>
</dbReference>
<organism evidence="12 13">
    <name type="scientific">Chenggangzhangella methanolivorans</name>
    <dbReference type="NCBI Taxonomy" id="1437009"/>
    <lineage>
        <taxon>Bacteria</taxon>
        <taxon>Pseudomonadati</taxon>
        <taxon>Pseudomonadota</taxon>
        <taxon>Alphaproteobacteria</taxon>
        <taxon>Hyphomicrobiales</taxon>
        <taxon>Methylopilaceae</taxon>
        <taxon>Chenggangzhangella</taxon>
    </lineage>
</organism>
<accession>A0A9E6UK07</accession>
<evidence type="ECO:0000256" key="7">
    <source>
        <dbReference type="ARBA" id="ARBA00023004"/>
    </source>
</evidence>
<dbReference type="NCBIfam" id="TIGR03915">
    <property type="entry name" value="SAM_7_link_chp"/>
    <property type="match status" value="1"/>
</dbReference>
<keyword evidence="4" id="KW-0479">Metal-binding</keyword>
<evidence type="ECO:0000256" key="8">
    <source>
        <dbReference type="ARBA" id="ARBA00023014"/>
    </source>
</evidence>
<gene>
    <name evidence="12" type="ORF">K6K41_16895</name>
</gene>
<dbReference type="SUPFAM" id="SSF52141">
    <property type="entry name" value="Uracil-DNA glycosylase-like"/>
    <property type="match status" value="1"/>
</dbReference>
<keyword evidence="3" id="KW-0004">4Fe-4S</keyword>
<comment type="similarity">
    <text evidence="1">Belongs to the uracil-DNA glycosylase (UDG) superfamily. Type 4 (UDGa) family.</text>
</comment>
<dbReference type="InterPro" id="IPR005273">
    <property type="entry name" value="Ura-DNA_glyco_family4"/>
</dbReference>
<dbReference type="InterPro" id="IPR023875">
    <property type="entry name" value="DNA_repair_put"/>
</dbReference>
<dbReference type="GO" id="GO:0051539">
    <property type="term" value="F:4 iron, 4 sulfur cluster binding"/>
    <property type="evidence" value="ECO:0007669"/>
    <property type="project" value="UniProtKB-KW"/>
</dbReference>
<dbReference type="InterPro" id="IPR025404">
    <property type="entry name" value="DUF4130"/>
</dbReference>
<evidence type="ECO:0000256" key="10">
    <source>
        <dbReference type="SAM" id="MobiDB-lite"/>
    </source>
</evidence>
<dbReference type="CDD" id="cd10030">
    <property type="entry name" value="UDG-F4_TTUDGA_SPO1dp_like"/>
    <property type="match status" value="1"/>
</dbReference>
<feature type="domain" description="Uracil-DNA glycosylase-like" evidence="11">
    <location>
        <begin position="311"/>
        <end position="471"/>
    </location>
</feature>
<keyword evidence="8" id="KW-0411">Iron-sulfur</keyword>
<dbReference type="KEGG" id="cmet:K6K41_16895"/>
<name>A0A9E6UK07_9HYPH</name>
<protein>
    <recommendedName>
        <fullName evidence="2">Type-4 uracil-DNA glycosylase</fullName>
    </recommendedName>
</protein>
<dbReference type="GO" id="GO:0046872">
    <property type="term" value="F:metal ion binding"/>
    <property type="evidence" value="ECO:0007669"/>
    <property type="project" value="UniProtKB-KW"/>
</dbReference>
<feature type="region of interest" description="Disordered" evidence="10">
    <location>
        <begin position="43"/>
        <end position="62"/>
    </location>
</feature>
<dbReference type="Gene3D" id="3.40.470.10">
    <property type="entry name" value="Uracil-DNA glycosylase-like domain"/>
    <property type="match status" value="1"/>
</dbReference>
<evidence type="ECO:0000256" key="9">
    <source>
        <dbReference type="ARBA" id="ARBA00023204"/>
    </source>
</evidence>
<dbReference type="EMBL" id="CP081869">
    <property type="protein sequence ID" value="QZN98681.1"/>
    <property type="molecule type" value="Genomic_DNA"/>
</dbReference>
<dbReference type="InterPro" id="IPR036895">
    <property type="entry name" value="Uracil-DNA_glycosylase-like_sf"/>
</dbReference>
<evidence type="ECO:0000256" key="3">
    <source>
        <dbReference type="ARBA" id="ARBA00022485"/>
    </source>
</evidence>
<dbReference type="InterPro" id="IPR051536">
    <property type="entry name" value="UDG_Type-4/5"/>
</dbReference>
<evidence type="ECO:0000259" key="11">
    <source>
        <dbReference type="SMART" id="SM00986"/>
    </source>
</evidence>
<evidence type="ECO:0000256" key="6">
    <source>
        <dbReference type="ARBA" id="ARBA00022801"/>
    </source>
</evidence>
<dbReference type="AlphaFoldDB" id="A0A9E6UK07"/>
<evidence type="ECO:0000256" key="2">
    <source>
        <dbReference type="ARBA" id="ARBA00019403"/>
    </source>
</evidence>
<dbReference type="GO" id="GO:0097506">
    <property type="term" value="F:deaminated base DNA N-glycosylase activity"/>
    <property type="evidence" value="ECO:0007669"/>
    <property type="project" value="UniProtKB-ARBA"/>
</dbReference>
<sequence length="480" mass="52787">MSGRRIVLAEPDDVAGWRRAARGLLAEGAPPFTVDWRVGEDDRDLFGTDDAPSPQVAGAPAPSVPRSFLELAETGLLHSDPGRFDLFYRLLTRVAADRRLMEDAADPDLTRARALVKAVRRDKHKMTAFVRFREISGEDGAPQFVAWFEPEHHIVAATAPFFMRRFSAMRWSILTPRRSAHWNGTRLEIAEGANRADAPEGDALEALWRTYYASIFNPARLKVSAMRAEMPKKYWRNLPEAPLIGPLIAQAQRRSDEMVAAPAAEPKKGQRLMSPPPAAPERDPTPLSALREMVEGCRACPLWGPATQSVFGEGPEGAQVVVVGEQPGDKEDIAGRPFVGPAGALFDRAAEAAGVEREKLYVTNAVKHFKFEPRGKFRLHKSPAPGEIAACRGWLERELGAIRPRLVVAMGASAARAVIGRAVKVGDARGAIMEREGAPDVLVTVHPSYLLRLPDEARKQEEFDRFVADLRLALPFLQAA</sequence>
<proteinExistence type="inferred from homology"/>